<dbReference type="InterPro" id="IPR050300">
    <property type="entry name" value="GDXG_lipolytic_enzyme"/>
</dbReference>
<dbReference type="SUPFAM" id="SSF53474">
    <property type="entry name" value="alpha/beta-Hydrolases"/>
    <property type="match status" value="1"/>
</dbReference>
<evidence type="ECO:0000313" key="4">
    <source>
        <dbReference type="EMBL" id="QHI70331.1"/>
    </source>
</evidence>
<accession>A0A6P1M8W6</accession>
<dbReference type="KEGG" id="taer:GT409_13060"/>
<dbReference type="Pfam" id="PF20434">
    <property type="entry name" value="BD-FAE"/>
    <property type="match status" value="1"/>
</dbReference>
<dbReference type="InterPro" id="IPR049492">
    <property type="entry name" value="BD-FAE-like_dom"/>
</dbReference>
<dbReference type="AlphaFoldDB" id="A0A6P1M8W6"/>
<evidence type="ECO:0000256" key="1">
    <source>
        <dbReference type="ARBA" id="ARBA00022801"/>
    </source>
</evidence>
<feature type="domain" description="BD-FAE-like" evidence="3">
    <location>
        <begin position="204"/>
        <end position="386"/>
    </location>
</feature>
<name>A0A6P1M8W6_9BACT</name>
<dbReference type="Gene3D" id="2.60.120.260">
    <property type="entry name" value="Galactose-binding domain-like"/>
    <property type="match status" value="1"/>
</dbReference>
<dbReference type="GO" id="GO:0004061">
    <property type="term" value="F:arylformamidase activity"/>
    <property type="evidence" value="ECO:0007669"/>
    <property type="project" value="TreeGrafter"/>
</dbReference>
<keyword evidence="1 4" id="KW-0378">Hydrolase</keyword>
<dbReference type="Proteomes" id="UP000464954">
    <property type="component" value="Chromosome"/>
</dbReference>
<evidence type="ECO:0000256" key="2">
    <source>
        <dbReference type="SAM" id="SignalP"/>
    </source>
</evidence>
<gene>
    <name evidence="4" type="ORF">GT409_13060</name>
</gene>
<reference evidence="4 5" key="1">
    <citation type="submission" date="2020-01" db="EMBL/GenBank/DDBJ databases">
        <title>Ponticoccus aerotolerans gen. nov., sp. nov., an anaerobic bacterium and proposal of Ponticoccusceae fam. nov., Ponticoccusles ord. nov. and Ponticoccuse classis nov. in the phylum Kiritimatiellaeota.</title>
        <authorList>
            <person name="Zhou L.Y."/>
            <person name="Du Z.J."/>
        </authorList>
    </citation>
    <scope>NUCLEOTIDE SEQUENCE [LARGE SCALE GENOMIC DNA]</scope>
    <source>
        <strain evidence="4 5">S-5007</strain>
    </source>
</reference>
<evidence type="ECO:0000313" key="5">
    <source>
        <dbReference type="Proteomes" id="UP000464954"/>
    </source>
</evidence>
<sequence>MRKIRYSLISATLLAGMASAGQNLVADNLQDWKLSWKGEEVMSVTDGVLTYEQAPKDKMQNAFFEQTITLEPDQFYELSMEYRSEDGLTPVVAVAHADAKDAGKPIRLFRMPPSRDWKTYTTKTSLGSRKGNFRIRICPAAKPNRIFRNKEKVRSDHPGKAQFRNVRLVKSDFSVPEVVRPPKAFETETYVYKTVGDLELVLKIDRPLNVDGPVPVIFWVHGGGWSVGSPDNMLWGSAMHASQGVAGARVQYRLIKQGGTFKKTFGDLLDAVEWLRQHAEELNIDMSRLIMAGGSAGGHLSSILAQKTPECIGYIGFCGMYDLTDVGESRFAYQPKGFMVSLDFDTLATGSAIHNIRDNPPQTLLMHGDADATIDCDVAVRFAEALRAKGGKVKLVLMPGGGHDMLYPYRQQKEIHGLLHDLGIYTNDFETSQRKWAERAE</sequence>
<keyword evidence="5" id="KW-1185">Reference proteome</keyword>
<evidence type="ECO:0000259" key="3">
    <source>
        <dbReference type="Pfam" id="PF20434"/>
    </source>
</evidence>
<keyword evidence="2" id="KW-0732">Signal</keyword>
<protein>
    <submittedName>
        <fullName evidence="4">Alpha/beta hydrolase fold domain-containing protein</fullName>
    </submittedName>
</protein>
<feature type="signal peptide" evidence="2">
    <location>
        <begin position="1"/>
        <end position="20"/>
    </location>
</feature>
<dbReference type="PANTHER" id="PTHR48081">
    <property type="entry name" value="AB HYDROLASE SUPERFAMILY PROTEIN C4A8.06C"/>
    <property type="match status" value="1"/>
</dbReference>
<organism evidence="4 5">
    <name type="scientific">Tichowtungia aerotolerans</name>
    <dbReference type="NCBI Taxonomy" id="2697043"/>
    <lineage>
        <taxon>Bacteria</taxon>
        <taxon>Pseudomonadati</taxon>
        <taxon>Kiritimatiellota</taxon>
        <taxon>Tichowtungiia</taxon>
        <taxon>Tichowtungiales</taxon>
        <taxon>Tichowtungiaceae</taxon>
        <taxon>Tichowtungia</taxon>
    </lineage>
</organism>
<dbReference type="RefSeq" id="WP_160629508.1">
    <property type="nucleotide sequence ID" value="NZ_CP047593.1"/>
</dbReference>
<dbReference type="InterPro" id="IPR029058">
    <property type="entry name" value="AB_hydrolase_fold"/>
</dbReference>
<proteinExistence type="predicted"/>
<feature type="chain" id="PRO_5026764100" evidence="2">
    <location>
        <begin position="21"/>
        <end position="441"/>
    </location>
</feature>
<dbReference type="PANTHER" id="PTHR48081:SF33">
    <property type="entry name" value="KYNURENINE FORMAMIDASE"/>
    <property type="match status" value="1"/>
</dbReference>
<dbReference type="EMBL" id="CP047593">
    <property type="protein sequence ID" value="QHI70331.1"/>
    <property type="molecule type" value="Genomic_DNA"/>
</dbReference>
<dbReference type="Gene3D" id="3.40.50.1820">
    <property type="entry name" value="alpha/beta hydrolase"/>
    <property type="match status" value="1"/>
</dbReference>